<dbReference type="Gene3D" id="3.10.180.10">
    <property type="entry name" value="2,3-Dihydroxybiphenyl 1,2-Dioxygenase, domain 1"/>
    <property type="match status" value="1"/>
</dbReference>
<evidence type="ECO:0000313" key="1">
    <source>
        <dbReference type="EMBL" id="NOJ46347.1"/>
    </source>
</evidence>
<proteinExistence type="predicted"/>
<sequence length="119" mass="13556">MEPTFRGIFLTSEHPEATARFYKDVALLPLETVGMKGEYIYWRLERNGVQFAIHDAKAFAKYTYPPLAGSNLTHIYFKIEDQRMFRAHLDGLGISPWSVDDVVLTVVDPDGRKVMFGTA</sequence>
<reference evidence="1 2" key="1">
    <citation type="submission" date="2020-03" db="EMBL/GenBank/DDBJ databases">
        <title>Bradyrhizobium diversity isolated from nodules of Muelleranthus trifoliolatus.</title>
        <authorList>
            <person name="Klepa M."/>
            <person name="Helene L."/>
            <person name="Hungria M."/>
        </authorList>
    </citation>
    <scope>NUCLEOTIDE SEQUENCE [LARGE SCALE GENOMIC DNA]</scope>
    <source>
        <strain evidence="1 2">WSM 1744</strain>
    </source>
</reference>
<dbReference type="AlphaFoldDB" id="A0A7Y4H454"/>
<organism evidence="1 2">
    <name type="scientific">Bradyrhizobium archetypum</name>
    <dbReference type="NCBI Taxonomy" id="2721160"/>
    <lineage>
        <taxon>Bacteria</taxon>
        <taxon>Pseudomonadati</taxon>
        <taxon>Pseudomonadota</taxon>
        <taxon>Alphaproteobacteria</taxon>
        <taxon>Hyphomicrobiales</taxon>
        <taxon>Nitrobacteraceae</taxon>
        <taxon>Bradyrhizobium</taxon>
    </lineage>
</organism>
<gene>
    <name evidence="1" type="ORF">HCN50_08840</name>
</gene>
<name>A0A7Y4H454_9BRAD</name>
<dbReference type="Proteomes" id="UP000528734">
    <property type="component" value="Unassembled WGS sequence"/>
</dbReference>
<protein>
    <submittedName>
        <fullName evidence="1">VOC family protein</fullName>
    </submittedName>
</protein>
<accession>A0A7Y4H454</accession>
<dbReference type="SUPFAM" id="SSF54593">
    <property type="entry name" value="Glyoxalase/Bleomycin resistance protein/Dihydroxybiphenyl dioxygenase"/>
    <property type="match status" value="1"/>
</dbReference>
<keyword evidence="2" id="KW-1185">Reference proteome</keyword>
<dbReference type="EMBL" id="JAAVLW010000003">
    <property type="protein sequence ID" value="NOJ46347.1"/>
    <property type="molecule type" value="Genomic_DNA"/>
</dbReference>
<comment type="caution">
    <text evidence="1">The sequence shown here is derived from an EMBL/GenBank/DDBJ whole genome shotgun (WGS) entry which is preliminary data.</text>
</comment>
<evidence type="ECO:0000313" key="2">
    <source>
        <dbReference type="Proteomes" id="UP000528734"/>
    </source>
</evidence>
<dbReference type="RefSeq" id="WP_171709258.1">
    <property type="nucleotide sequence ID" value="NZ_JAAVLW010000003.1"/>
</dbReference>
<dbReference type="InterPro" id="IPR029068">
    <property type="entry name" value="Glyas_Bleomycin-R_OHBP_Dase"/>
</dbReference>